<evidence type="ECO:0000313" key="2">
    <source>
        <dbReference type="EMBL" id="KAJ8426573.1"/>
    </source>
</evidence>
<dbReference type="AlphaFoldDB" id="A0A9Q1JN74"/>
<feature type="region of interest" description="Disordered" evidence="1">
    <location>
        <begin position="1"/>
        <end position="27"/>
    </location>
</feature>
<comment type="caution">
    <text evidence="2">The sequence shown here is derived from an EMBL/GenBank/DDBJ whole genome shotgun (WGS) entry which is preliminary data.</text>
</comment>
<keyword evidence="3" id="KW-1185">Reference proteome</keyword>
<gene>
    <name evidence="2" type="ORF">Cgig2_022310</name>
</gene>
<evidence type="ECO:0008006" key="4">
    <source>
        <dbReference type="Google" id="ProtNLM"/>
    </source>
</evidence>
<organism evidence="2 3">
    <name type="scientific">Carnegiea gigantea</name>
    <dbReference type="NCBI Taxonomy" id="171969"/>
    <lineage>
        <taxon>Eukaryota</taxon>
        <taxon>Viridiplantae</taxon>
        <taxon>Streptophyta</taxon>
        <taxon>Embryophyta</taxon>
        <taxon>Tracheophyta</taxon>
        <taxon>Spermatophyta</taxon>
        <taxon>Magnoliopsida</taxon>
        <taxon>eudicotyledons</taxon>
        <taxon>Gunneridae</taxon>
        <taxon>Pentapetalae</taxon>
        <taxon>Caryophyllales</taxon>
        <taxon>Cactineae</taxon>
        <taxon>Cactaceae</taxon>
        <taxon>Cactoideae</taxon>
        <taxon>Echinocereeae</taxon>
        <taxon>Carnegiea</taxon>
    </lineage>
</organism>
<proteinExistence type="predicted"/>
<evidence type="ECO:0000313" key="3">
    <source>
        <dbReference type="Proteomes" id="UP001153076"/>
    </source>
</evidence>
<accession>A0A9Q1JN74</accession>
<dbReference type="EMBL" id="JAKOGI010001268">
    <property type="protein sequence ID" value="KAJ8426573.1"/>
    <property type="molecule type" value="Genomic_DNA"/>
</dbReference>
<dbReference type="OrthoDB" id="1740536at2759"/>
<sequence length="162" mass="19385">MPEKSSKLSRPNRKLKTASLPHELNGMRNKRNPLVLVTRKRKALRTEFLYYLDKRPRKDEERVRCFHTTPRNILVEIKGNPMLRRLRPIETPAKFKNKNKYCDYHEDYEHTTFECCELKRALHNLADQNNSTASREEEKVGIVVVMTQKEREMMMLTAIWRL</sequence>
<name>A0A9Q1JN74_9CARY</name>
<evidence type="ECO:0000256" key="1">
    <source>
        <dbReference type="SAM" id="MobiDB-lite"/>
    </source>
</evidence>
<protein>
    <recommendedName>
        <fullName evidence="4">Reverse transcriptase domain-containing protein</fullName>
    </recommendedName>
</protein>
<reference evidence="2" key="1">
    <citation type="submission" date="2022-04" db="EMBL/GenBank/DDBJ databases">
        <title>Carnegiea gigantea Genome sequencing and assembly v2.</title>
        <authorList>
            <person name="Copetti D."/>
            <person name="Sanderson M.J."/>
            <person name="Burquez A."/>
            <person name="Wojciechowski M.F."/>
        </authorList>
    </citation>
    <scope>NUCLEOTIDE SEQUENCE</scope>
    <source>
        <strain evidence="2">SGP5-SGP5p</strain>
        <tissue evidence="2">Aerial part</tissue>
    </source>
</reference>
<dbReference type="Proteomes" id="UP001153076">
    <property type="component" value="Unassembled WGS sequence"/>
</dbReference>